<reference evidence="4" key="1">
    <citation type="submission" date="2016-06" db="UniProtKB">
        <authorList>
            <consortium name="WormBaseParasite"/>
        </authorList>
    </citation>
    <scope>IDENTIFICATION</scope>
</reference>
<dbReference type="AlphaFoldDB" id="A0A183DHG5"/>
<sequence>MHRRRKEEQVNEHLITANRRRDLLVSARLMEKLTTLLTNPGGAWADPSKHYDIFWKLDVWEDDSRRRKRFVQNPYGCHHSAARLKSAMESKSSAIEVLLYLLGHPSILLRLWMRIPGGTVTRFESDAFFIEVIGQFFCKSVMRYSFFVRFRSNNHCEMVHILIPSPSIRNFFRCKKRTLLSLGNLSGHGYTFFC</sequence>
<name>A0A183DHG5_9BILA</name>
<reference evidence="2 3" key="2">
    <citation type="submission" date="2018-11" db="EMBL/GenBank/DDBJ databases">
        <authorList>
            <consortium name="Pathogen Informatics"/>
        </authorList>
    </citation>
    <scope>NUCLEOTIDE SEQUENCE [LARGE SCALE GENOMIC DNA]</scope>
</reference>
<keyword evidence="3" id="KW-1185">Reference proteome</keyword>
<evidence type="ECO:0000313" key="2">
    <source>
        <dbReference type="EMBL" id="VDK61022.1"/>
    </source>
</evidence>
<dbReference type="Pfam" id="PF06469">
    <property type="entry name" value="DUF1088"/>
    <property type="match status" value="1"/>
</dbReference>
<dbReference type="Proteomes" id="UP000271098">
    <property type="component" value="Unassembled WGS sequence"/>
</dbReference>
<evidence type="ECO:0000313" key="3">
    <source>
        <dbReference type="Proteomes" id="UP000271098"/>
    </source>
</evidence>
<gene>
    <name evidence="2" type="ORF">GPUH_LOCUS8156</name>
</gene>
<dbReference type="GO" id="GO:0019901">
    <property type="term" value="F:protein kinase binding"/>
    <property type="evidence" value="ECO:0007669"/>
    <property type="project" value="TreeGrafter"/>
</dbReference>
<evidence type="ECO:0000313" key="4">
    <source>
        <dbReference type="WBParaSite" id="GPUH_0000816501-mRNA-1"/>
    </source>
</evidence>
<organism evidence="4">
    <name type="scientific">Gongylonema pulchrum</name>
    <dbReference type="NCBI Taxonomy" id="637853"/>
    <lineage>
        <taxon>Eukaryota</taxon>
        <taxon>Metazoa</taxon>
        <taxon>Ecdysozoa</taxon>
        <taxon>Nematoda</taxon>
        <taxon>Chromadorea</taxon>
        <taxon>Rhabditida</taxon>
        <taxon>Spirurina</taxon>
        <taxon>Spiruromorpha</taxon>
        <taxon>Spiruroidea</taxon>
        <taxon>Gongylonematidae</taxon>
        <taxon>Gongylonema</taxon>
    </lineage>
</organism>
<dbReference type="InterPro" id="IPR010508">
    <property type="entry name" value="NBEA-like_DUF1088"/>
</dbReference>
<protein>
    <submittedName>
        <fullName evidence="4">DUF1088 domain-containing protein</fullName>
    </submittedName>
</protein>
<dbReference type="WBParaSite" id="GPUH_0000816501-mRNA-1">
    <property type="protein sequence ID" value="GPUH_0000816501-mRNA-1"/>
    <property type="gene ID" value="GPUH_0000816501"/>
</dbReference>
<dbReference type="PANTHER" id="PTHR13743:SF162">
    <property type="entry name" value="NEUROBEACHIN"/>
    <property type="match status" value="1"/>
</dbReference>
<evidence type="ECO:0000259" key="1">
    <source>
        <dbReference type="Pfam" id="PF06469"/>
    </source>
</evidence>
<dbReference type="PANTHER" id="PTHR13743">
    <property type="entry name" value="BEIGE/BEACH-RELATED"/>
    <property type="match status" value="1"/>
</dbReference>
<dbReference type="EMBL" id="UYRT01023032">
    <property type="protein sequence ID" value="VDK61022.1"/>
    <property type="molecule type" value="Genomic_DNA"/>
</dbReference>
<feature type="domain" description="DUF1088" evidence="1">
    <location>
        <begin position="3"/>
        <end position="97"/>
    </location>
</feature>
<accession>A0A183DHG5</accession>
<dbReference type="GO" id="GO:0005829">
    <property type="term" value="C:cytosol"/>
    <property type="evidence" value="ECO:0007669"/>
    <property type="project" value="TreeGrafter"/>
</dbReference>
<proteinExistence type="predicted"/>
<dbReference type="InterPro" id="IPR050865">
    <property type="entry name" value="BEACH_Domain"/>
</dbReference>
<dbReference type="GO" id="GO:0016020">
    <property type="term" value="C:membrane"/>
    <property type="evidence" value="ECO:0007669"/>
    <property type="project" value="TreeGrafter"/>
</dbReference>
<dbReference type="GO" id="GO:0008104">
    <property type="term" value="P:intracellular protein localization"/>
    <property type="evidence" value="ECO:0007669"/>
    <property type="project" value="TreeGrafter"/>
</dbReference>
<dbReference type="OrthoDB" id="26681at2759"/>